<proteinExistence type="predicted"/>
<protein>
    <recommendedName>
        <fullName evidence="3">Lipoprotein</fullName>
    </recommendedName>
</protein>
<keyword evidence="2" id="KW-1185">Reference proteome</keyword>
<gene>
    <name evidence="1" type="ORF">NMU02_02015</name>
</gene>
<dbReference type="Proteomes" id="UP001205603">
    <property type="component" value="Unassembled WGS sequence"/>
</dbReference>
<evidence type="ECO:0000313" key="2">
    <source>
        <dbReference type="Proteomes" id="UP001205603"/>
    </source>
</evidence>
<evidence type="ECO:0000313" key="1">
    <source>
        <dbReference type="EMBL" id="MCP9610866.1"/>
    </source>
</evidence>
<comment type="caution">
    <text evidence="1">The sequence shown here is derived from an EMBL/GenBank/DDBJ whole genome shotgun (WGS) entry which is preliminary data.</text>
</comment>
<organism evidence="1 2">
    <name type="scientific">Coprobacter tertius</name>
    <dbReference type="NCBI Taxonomy" id="2944915"/>
    <lineage>
        <taxon>Bacteria</taxon>
        <taxon>Pseudomonadati</taxon>
        <taxon>Bacteroidota</taxon>
        <taxon>Bacteroidia</taxon>
        <taxon>Bacteroidales</taxon>
        <taxon>Barnesiellaceae</taxon>
        <taxon>Coprobacter</taxon>
    </lineage>
</organism>
<dbReference type="RefSeq" id="WP_255025476.1">
    <property type="nucleotide sequence ID" value="NZ_JANDHW010000002.1"/>
</dbReference>
<name>A0ABT1MI06_9BACT</name>
<sequence>MASMISCKPTTNNFSKAEKISLLDTLSHNFSTDIVDWVTEYEPNDELLIVSMSLISAPALLEEYKKTGGIENSPSNTRIDEFIRLKILPDYMLTNENNDTLKIRLTDTSEYYFNGGFSFSGLSLCEKNNELYFKHWIRLDLDAAFKQLKGYINIMLFFPENNMKRKIRIPVNASVYKKLNNLE</sequence>
<accession>A0ABT1MI06</accession>
<dbReference type="EMBL" id="JANDHW010000002">
    <property type="protein sequence ID" value="MCP9610866.1"/>
    <property type="molecule type" value="Genomic_DNA"/>
</dbReference>
<reference evidence="1 2" key="1">
    <citation type="submission" date="2022-07" db="EMBL/GenBank/DDBJ databases">
        <title>Fecal culturing of patients with breast cancer.</title>
        <authorList>
            <person name="Teng N.M.Y."/>
            <person name="Kiu R."/>
            <person name="Evans R."/>
            <person name="Baker D.J."/>
            <person name="Zenner C."/>
            <person name="Robinson S.D."/>
            <person name="Hall L.J."/>
        </authorList>
    </citation>
    <scope>NUCLEOTIDE SEQUENCE [LARGE SCALE GENOMIC DNA]</scope>
    <source>
        <strain evidence="1 2">LH1063</strain>
    </source>
</reference>
<evidence type="ECO:0008006" key="3">
    <source>
        <dbReference type="Google" id="ProtNLM"/>
    </source>
</evidence>